<dbReference type="InterPro" id="IPR020568">
    <property type="entry name" value="Ribosomal_Su5_D2-typ_SF"/>
</dbReference>
<feature type="binding site" evidence="8">
    <location>
        <position position="86"/>
    </location>
    <ligand>
        <name>phosphate</name>
        <dbReference type="ChEBI" id="CHEBI:43474"/>
        <note>substrate</note>
    </ligand>
</feature>
<dbReference type="RefSeq" id="WP_144939893.1">
    <property type="nucleotide sequence ID" value="NZ_JBHTIU010000035.1"/>
</dbReference>
<name>A0ABW3DBX1_9BACL</name>
<dbReference type="SUPFAM" id="SSF55666">
    <property type="entry name" value="Ribonuclease PH domain 2-like"/>
    <property type="match status" value="1"/>
</dbReference>
<evidence type="ECO:0000256" key="5">
    <source>
        <dbReference type="ARBA" id="ARBA00022694"/>
    </source>
</evidence>
<comment type="caution">
    <text evidence="11">The sequence shown here is derived from an EMBL/GenBank/DDBJ whole genome shotgun (WGS) entry which is preliminary data.</text>
</comment>
<dbReference type="InterPro" id="IPR036345">
    <property type="entry name" value="ExoRNase_PH_dom2_sf"/>
</dbReference>
<evidence type="ECO:0000313" key="12">
    <source>
        <dbReference type="Proteomes" id="UP001597120"/>
    </source>
</evidence>
<dbReference type="InterPro" id="IPR001247">
    <property type="entry name" value="ExoRNase_PH_dom1"/>
</dbReference>
<comment type="function">
    <text evidence="8">Phosphorolytic 3'-5' exoribonuclease that plays an important role in tRNA 3'-end maturation. Removes nucleotide residues following the 3'-CCA terminus of tRNAs; can also add nucleotides to the ends of RNA molecules by using nucleoside diphosphates as substrates, but this may not be physiologically important. Probably plays a role in initiation of 16S rRNA degradation (leading to ribosome degradation) during starvation.</text>
</comment>
<evidence type="ECO:0000259" key="9">
    <source>
        <dbReference type="Pfam" id="PF01138"/>
    </source>
</evidence>
<dbReference type="SUPFAM" id="SSF54211">
    <property type="entry name" value="Ribosomal protein S5 domain 2-like"/>
    <property type="match status" value="1"/>
</dbReference>
<keyword evidence="3 8" id="KW-0820">tRNA-binding</keyword>
<dbReference type="InterPro" id="IPR027408">
    <property type="entry name" value="PNPase/RNase_PH_dom_sf"/>
</dbReference>
<feature type="binding site" evidence="8">
    <location>
        <begin position="124"/>
        <end position="126"/>
    </location>
    <ligand>
        <name>phosphate</name>
        <dbReference type="ChEBI" id="CHEBI:43474"/>
        <note>substrate</note>
    </ligand>
</feature>
<gene>
    <name evidence="8 11" type="primary">rph</name>
    <name evidence="11" type="ORF">ACFQ03_11275</name>
</gene>
<reference evidence="12" key="1">
    <citation type="journal article" date="2019" name="Int. J. Syst. Evol. Microbiol.">
        <title>The Global Catalogue of Microorganisms (GCM) 10K type strain sequencing project: providing services to taxonomists for standard genome sequencing and annotation.</title>
        <authorList>
            <consortium name="The Broad Institute Genomics Platform"/>
            <consortium name="The Broad Institute Genome Sequencing Center for Infectious Disease"/>
            <person name="Wu L."/>
            <person name="Ma J."/>
        </authorList>
    </citation>
    <scope>NUCLEOTIDE SEQUENCE [LARGE SCALE GENOMIC DNA]</scope>
    <source>
        <strain evidence="12">CCUG 57263</strain>
    </source>
</reference>
<dbReference type="CDD" id="cd11362">
    <property type="entry name" value="RNase_PH_bact"/>
    <property type="match status" value="1"/>
</dbReference>
<keyword evidence="2 8" id="KW-0698">rRNA processing</keyword>
<keyword evidence="5 8" id="KW-0819">tRNA processing</keyword>
<dbReference type="InterPro" id="IPR050080">
    <property type="entry name" value="RNase_PH"/>
</dbReference>
<evidence type="ECO:0000256" key="3">
    <source>
        <dbReference type="ARBA" id="ARBA00022555"/>
    </source>
</evidence>
<evidence type="ECO:0000256" key="4">
    <source>
        <dbReference type="ARBA" id="ARBA00022679"/>
    </source>
</evidence>
<protein>
    <recommendedName>
        <fullName evidence="8">Ribonuclease PH</fullName>
        <shortName evidence="8">RNase PH</shortName>
        <ecNumber evidence="8">2.7.7.56</ecNumber>
    </recommendedName>
    <alternativeName>
        <fullName evidence="8">tRNA nucleotidyltransferase</fullName>
    </alternativeName>
</protein>
<comment type="subunit">
    <text evidence="8">Homohexameric ring arranged as a trimer of dimers.</text>
</comment>
<keyword evidence="6 8" id="KW-0548">Nucleotidyltransferase</keyword>
<dbReference type="InterPro" id="IPR018336">
    <property type="entry name" value="RNase_PH_CS"/>
</dbReference>
<dbReference type="PANTHER" id="PTHR11953">
    <property type="entry name" value="EXOSOME COMPLEX COMPONENT"/>
    <property type="match status" value="1"/>
</dbReference>
<evidence type="ECO:0000259" key="10">
    <source>
        <dbReference type="Pfam" id="PF03725"/>
    </source>
</evidence>
<feature type="domain" description="Exoribonuclease phosphorolytic" evidence="10">
    <location>
        <begin position="158"/>
        <end position="222"/>
    </location>
</feature>
<dbReference type="Gene3D" id="3.30.230.70">
    <property type="entry name" value="GHMP Kinase, N-terminal domain"/>
    <property type="match status" value="1"/>
</dbReference>
<comment type="catalytic activity">
    <reaction evidence="8">
        <text>tRNA(n+1) + phosphate = tRNA(n) + a ribonucleoside 5'-diphosphate</text>
        <dbReference type="Rhea" id="RHEA:10628"/>
        <dbReference type="Rhea" id="RHEA-COMP:17343"/>
        <dbReference type="Rhea" id="RHEA-COMP:17344"/>
        <dbReference type="ChEBI" id="CHEBI:43474"/>
        <dbReference type="ChEBI" id="CHEBI:57930"/>
        <dbReference type="ChEBI" id="CHEBI:173114"/>
        <dbReference type="EC" id="2.7.7.56"/>
    </reaction>
</comment>
<dbReference type="Pfam" id="PF01138">
    <property type="entry name" value="RNase_PH"/>
    <property type="match status" value="1"/>
</dbReference>
<keyword evidence="4 8" id="KW-0808">Transferase</keyword>
<keyword evidence="12" id="KW-1185">Reference proteome</keyword>
<evidence type="ECO:0000256" key="2">
    <source>
        <dbReference type="ARBA" id="ARBA00022552"/>
    </source>
</evidence>
<organism evidence="11 12">
    <name type="scientific">Paenibacillus residui</name>
    <dbReference type="NCBI Taxonomy" id="629724"/>
    <lineage>
        <taxon>Bacteria</taxon>
        <taxon>Bacillati</taxon>
        <taxon>Bacillota</taxon>
        <taxon>Bacilli</taxon>
        <taxon>Bacillales</taxon>
        <taxon>Paenibacillaceae</taxon>
        <taxon>Paenibacillus</taxon>
    </lineage>
</organism>
<comment type="similarity">
    <text evidence="1 8">Belongs to the RNase PH family.</text>
</comment>
<sequence length="251" mass="27265">MRIDGRQYDQLRPLSLTPHYVKYAEGSVLISVGETKVLCNATVEDRVPPFMKGQGKGWINAEYSMLPRATQVRNQRESVKGKLGGRTMEIQRLIGRALRSVVDLERLGERTITLDCDVIQADGGTRTTSITGAFVAMAIAVDKLFKNQALSAYPITDFLASVSVGIVNQQVCLDLNYAEDSSAKVDMNVVMTGSGKFVEIQGTGEEAPFSRTELDGLLAVSEAGIRQLIEEQKKVLGDIASRIGVGNHATS</sequence>
<dbReference type="PROSITE" id="PS01277">
    <property type="entry name" value="RIBONUCLEASE_PH"/>
    <property type="match status" value="1"/>
</dbReference>
<evidence type="ECO:0000256" key="6">
    <source>
        <dbReference type="ARBA" id="ARBA00022695"/>
    </source>
</evidence>
<dbReference type="EMBL" id="JBHTIU010000035">
    <property type="protein sequence ID" value="MFD0869734.1"/>
    <property type="molecule type" value="Genomic_DNA"/>
</dbReference>
<dbReference type="InterPro" id="IPR015847">
    <property type="entry name" value="ExoRNase_PH_dom2"/>
</dbReference>
<dbReference type="Proteomes" id="UP001597120">
    <property type="component" value="Unassembled WGS sequence"/>
</dbReference>
<dbReference type="HAMAP" id="MF_00564">
    <property type="entry name" value="RNase_PH"/>
    <property type="match status" value="1"/>
</dbReference>
<evidence type="ECO:0000313" key="11">
    <source>
        <dbReference type="EMBL" id="MFD0869734.1"/>
    </source>
</evidence>
<accession>A0ABW3DBX1</accession>
<dbReference type="GO" id="GO:0009022">
    <property type="term" value="F:tRNA nucleotidyltransferase activity"/>
    <property type="evidence" value="ECO:0007669"/>
    <property type="project" value="UniProtKB-EC"/>
</dbReference>
<proteinExistence type="inferred from homology"/>
<evidence type="ECO:0000256" key="8">
    <source>
        <dbReference type="HAMAP-Rule" id="MF_00564"/>
    </source>
</evidence>
<feature type="domain" description="Exoribonuclease phosphorolytic" evidence="9">
    <location>
        <begin position="10"/>
        <end position="140"/>
    </location>
</feature>
<evidence type="ECO:0000256" key="1">
    <source>
        <dbReference type="ARBA" id="ARBA00006678"/>
    </source>
</evidence>
<dbReference type="InterPro" id="IPR002381">
    <property type="entry name" value="RNase_PH_bac-type"/>
</dbReference>
<evidence type="ECO:0000256" key="7">
    <source>
        <dbReference type="ARBA" id="ARBA00022884"/>
    </source>
</evidence>
<dbReference type="Pfam" id="PF03725">
    <property type="entry name" value="RNase_PH_C"/>
    <property type="match status" value="1"/>
</dbReference>
<dbReference type="NCBIfam" id="TIGR01966">
    <property type="entry name" value="RNasePH"/>
    <property type="match status" value="1"/>
</dbReference>
<keyword evidence="7" id="KW-0694">RNA-binding</keyword>
<dbReference type="PANTHER" id="PTHR11953:SF0">
    <property type="entry name" value="EXOSOME COMPLEX COMPONENT RRP41"/>
    <property type="match status" value="1"/>
</dbReference>
<dbReference type="EC" id="2.7.7.56" evidence="8"/>